<dbReference type="PIRSF" id="PIRSF006806">
    <property type="entry name" value="FTHF_cligase"/>
    <property type="match status" value="1"/>
</dbReference>
<dbReference type="InterPro" id="IPR037171">
    <property type="entry name" value="NagB/RpiA_transferase-like"/>
</dbReference>
<dbReference type="GO" id="GO:0009396">
    <property type="term" value="P:folic acid-containing compound biosynthetic process"/>
    <property type="evidence" value="ECO:0007669"/>
    <property type="project" value="TreeGrafter"/>
</dbReference>
<feature type="binding site" evidence="4">
    <location>
        <position position="61"/>
    </location>
    <ligand>
        <name>substrate</name>
    </ligand>
</feature>
<evidence type="ECO:0000256" key="1">
    <source>
        <dbReference type="ARBA" id="ARBA00010638"/>
    </source>
</evidence>
<dbReference type="Pfam" id="PF01812">
    <property type="entry name" value="5-FTHF_cyc-lig"/>
    <property type="match status" value="1"/>
</dbReference>
<dbReference type="Proteomes" id="UP000062645">
    <property type="component" value="Chromosome"/>
</dbReference>
<dbReference type="GO" id="GO:0035999">
    <property type="term" value="P:tetrahydrofolate interconversion"/>
    <property type="evidence" value="ECO:0007669"/>
    <property type="project" value="TreeGrafter"/>
</dbReference>
<comment type="cofactor">
    <cofactor evidence="5">
        <name>Mg(2+)</name>
        <dbReference type="ChEBI" id="CHEBI:18420"/>
    </cofactor>
</comment>
<dbReference type="SUPFAM" id="SSF100950">
    <property type="entry name" value="NagB/RpiA/CoA transferase-like"/>
    <property type="match status" value="1"/>
</dbReference>
<dbReference type="InterPro" id="IPR002698">
    <property type="entry name" value="FTHF_cligase"/>
</dbReference>
<feature type="binding site" evidence="4">
    <location>
        <begin position="134"/>
        <end position="142"/>
    </location>
    <ligand>
        <name>ATP</name>
        <dbReference type="ChEBI" id="CHEBI:30616"/>
    </ligand>
</feature>
<dbReference type="AlphaFoldDB" id="A0A0M3V4N9"/>
<organism evidence="6 7">
    <name type="scientific">Nostoc piscinale CENA21</name>
    <dbReference type="NCBI Taxonomy" id="224013"/>
    <lineage>
        <taxon>Bacteria</taxon>
        <taxon>Bacillati</taxon>
        <taxon>Cyanobacteriota</taxon>
        <taxon>Cyanophyceae</taxon>
        <taxon>Nostocales</taxon>
        <taxon>Nostocaceae</taxon>
        <taxon>Nostoc</taxon>
    </lineage>
</organism>
<keyword evidence="3 4" id="KW-0067">ATP-binding</keyword>
<dbReference type="GO" id="GO:0030272">
    <property type="term" value="F:5-formyltetrahydrofolate cyclo-ligase activity"/>
    <property type="evidence" value="ECO:0007669"/>
    <property type="project" value="UniProtKB-EC"/>
</dbReference>
<reference evidence="6 7" key="2">
    <citation type="journal article" date="2016" name="Genome Announc.">
        <title>Draft Genome Sequence of the N2-Fixing Cyanobacterium Nostoc piscinale CENA21, Isolated from the Brazilian Amazon Floodplain.</title>
        <authorList>
            <person name="Leao T."/>
            <person name="Guimaraes P.I."/>
            <person name="de Melo A.G."/>
            <person name="Ramos R.T."/>
            <person name="Leao P.N."/>
            <person name="Silva A."/>
            <person name="Fiore M.F."/>
            <person name="Schneider M.P."/>
        </authorList>
    </citation>
    <scope>NUCLEOTIDE SEQUENCE [LARGE SCALE GENOMIC DNA]</scope>
    <source>
        <strain evidence="6 7">CENA21</strain>
    </source>
</reference>
<sequence>MDTVDIQLDKAKLRRTFIKKRQLMSVAEWREKSDRICTTLQTLIHYDQAKTILAYFSFRQEPDLSPLFANIQYQWGFPRCVGNSLSWHVWQSGDSLQINNYGIGEPHPDAPTINPSEVDLILVPSVACDRQGYRLGYGGGYYDRLLSSPEWANKPTVGIVFDFAYLPQIPTEQWDKPLKIVVSETGLTGKD</sequence>
<dbReference type="PANTHER" id="PTHR23407:SF1">
    <property type="entry name" value="5-FORMYLTETRAHYDROFOLATE CYCLO-LIGASE"/>
    <property type="match status" value="1"/>
</dbReference>
<keyword evidence="7" id="KW-1185">Reference proteome</keyword>
<dbReference type="GO" id="GO:0046872">
    <property type="term" value="F:metal ion binding"/>
    <property type="evidence" value="ECO:0007669"/>
    <property type="project" value="UniProtKB-KW"/>
</dbReference>
<evidence type="ECO:0000256" key="2">
    <source>
        <dbReference type="ARBA" id="ARBA00022741"/>
    </source>
</evidence>
<dbReference type="Gene3D" id="3.40.50.10420">
    <property type="entry name" value="NagB/RpiA/CoA transferase-like"/>
    <property type="match status" value="1"/>
</dbReference>
<dbReference type="GO" id="GO:0005524">
    <property type="term" value="F:ATP binding"/>
    <property type="evidence" value="ECO:0007669"/>
    <property type="project" value="UniProtKB-KW"/>
</dbReference>
<protein>
    <recommendedName>
        <fullName evidence="5">5-formyltetrahydrofolate cyclo-ligase</fullName>
        <ecNumber evidence="5">6.3.3.2</ecNumber>
    </recommendedName>
</protein>
<evidence type="ECO:0000313" key="6">
    <source>
        <dbReference type="EMBL" id="ALF52267.1"/>
    </source>
</evidence>
<evidence type="ECO:0000256" key="5">
    <source>
        <dbReference type="RuleBase" id="RU361279"/>
    </source>
</evidence>
<accession>A0A0M3V4N9</accession>
<dbReference type="RefSeq" id="WP_062288974.1">
    <property type="nucleotide sequence ID" value="NZ_CP012036.1"/>
</dbReference>
<dbReference type="PATRIC" id="fig|224013.5.peg.1058"/>
<evidence type="ECO:0000256" key="3">
    <source>
        <dbReference type="ARBA" id="ARBA00022840"/>
    </source>
</evidence>
<keyword evidence="5" id="KW-0479">Metal-binding</keyword>
<dbReference type="EC" id="6.3.3.2" evidence="5"/>
<dbReference type="EMBL" id="CP012036">
    <property type="protein sequence ID" value="ALF52267.1"/>
    <property type="molecule type" value="Genomic_DNA"/>
</dbReference>
<gene>
    <name evidence="6" type="ORF">ACX27_04420</name>
</gene>
<dbReference type="STRING" id="224013.ACX27_04420"/>
<dbReference type="InterPro" id="IPR024185">
    <property type="entry name" value="FTHF_cligase-like_sf"/>
</dbReference>
<evidence type="ECO:0000256" key="4">
    <source>
        <dbReference type="PIRSR" id="PIRSR006806-1"/>
    </source>
</evidence>
<proteinExistence type="inferred from homology"/>
<comment type="catalytic activity">
    <reaction evidence="5">
        <text>(6S)-5-formyl-5,6,7,8-tetrahydrofolate + ATP = (6R)-5,10-methenyltetrahydrofolate + ADP + phosphate</text>
        <dbReference type="Rhea" id="RHEA:10488"/>
        <dbReference type="ChEBI" id="CHEBI:30616"/>
        <dbReference type="ChEBI" id="CHEBI:43474"/>
        <dbReference type="ChEBI" id="CHEBI:57455"/>
        <dbReference type="ChEBI" id="CHEBI:57457"/>
        <dbReference type="ChEBI" id="CHEBI:456216"/>
        <dbReference type="EC" id="6.3.3.2"/>
    </reaction>
</comment>
<reference evidence="7" key="1">
    <citation type="submission" date="2015-07" db="EMBL/GenBank/DDBJ databases">
        <title>Genome Of Nitrogen-Fixing Cyanobacterium Nostoc piscinale CENA21 From Solimoes/Amazon River Floodplain Sediments And Comparative Genomics To Uncover Biosynthetic Natural Products Potential.</title>
        <authorList>
            <person name="Leao T.F."/>
            <person name="Leao P.N."/>
            <person name="Guimaraes P.I."/>
            <person name="de Melo A.G.C."/>
            <person name="Ramos R.T.J."/>
            <person name="Silva A."/>
            <person name="Fiore M.F."/>
            <person name="Schneider M.P.C."/>
        </authorList>
    </citation>
    <scope>NUCLEOTIDE SEQUENCE [LARGE SCALE GENOMIC DNA]</scope>
    <source>
        <strain evidence="7">CENA21</strain>
    </source>
</reference>
<keyword evidence="5" id="KW-0460">Magnesium</keyword>
<keyword evidence="2 4" id="KW-0547">Nucleotide-binding</keyword>
<dbReference type="KEGG" id="npz:ACX27_04420"/>
<dbReference type="PANTHER" id="PTHR23407">
    <property type="entry name" value="ATPASE INHIBITOR/5-FORMYLTETRAHYDROFOLATE CYCLO-LIGASE"/>
    <property type="match status" value="1"/>
</dbReference>
<evidence type="ECO:0000313" key="7">
    <source>
        <dbReference type="Proteomes" id="UP000062645"/>
    </source>
</evidence>
<dbReference type="NCBIfam" id="TIGR02727">
    <property type="entry name" value="MTHFS_bact"/>
    <property type="match status" value="1"/>
</dbReference>
<feature type="binding site" evidence="4">
    <location>
        <begin position="10"/>
        <end position="14"/>
    </location>
    <ligand>
        <name>ATP</name>
        <dbReference type="ChEBI" id="CHEBI:30616"/>
    </ligand>
</feature>
<dbReference type="OrthoDB" id="9801938at2"/>
<name>A0A0M3V4N9_9NOSO</name>
<keyword evidence="6" id="KW-0436">Ligase</keyword>
<comment type="similarity">
    <text evidence="1 5">Belongs to the 5-formyltetrahydrofolate cyclo-ligase family.</text>
</comment>